<dbReference type="AlphaFoldDB" id="A0A0C5VM59"/>
<protein>
    <submittedName>
        <fullName evidence="2">Cold shock protein</fullName>
    </submittedName>
</protein>
<evidence type="ECO:0000259" key="1">
    <source>
        <dbReference type="PROSITE" id="PS51857"/>
    </source>
</evidence>
<reference evidence="2 3" key="1">
    <citation type="submission" date="2014-01" db="EMBL/GenBank/DDBJ databases">
        <title>Full genme sequencing of cellulolytic bacterium Gynuella sunshinyii YC6258T gen. nov., sp. nov.</title>
        <authorList>
            <person name="Khan H."/>
            <person name="Chung E.J."/>
            <person name="Chung Y.R."/>
        </authorList>
    </citation>
    <scope>NUCLEOTIDE SEQUENCE [LARGE SCALE GENOMIC DNA]</scope>
    <source>
        <strain evidence="2 3">YC6258</strain>
    </source>
</reference>
<dbReference type="Pfam" id="PF00313">
    <property type="entry name" value="CSD"/>
    <property type="match status" value="1"/>
</dbReference>
<dbReference type="Gene3D" id="2.40.50.140">
    <property type="entry name" value="Nucleic acid-binding proteins"/>
    <property type="match status" value="1"/>
</dbReference>
<feature type="domain" description="CSD" evidence="1">
    <location>
        <begin position="1"/>
        <end position="66"/>
    </location>
</feature>
<dbReference type="OrthoDB" id="9810590at2"/>
<dbReference type="SUPFAM" id="SSF50249">
    <property type="entry name" value="Nucleic acid-binding proteins"/>
    <property type="match status" value="1"/>
</dbReference>
<sequence length="91" mass="10089">MPAGKVKWFNNAKGYGFVLAEGSDEDLFVHYSSIMMDGYKTLKAGQPVAFRTTKANRGTHAIDVQVAKDETHARELAVELDQTSTEIEKRA</sequence>
<proteinExistence type="predicted"/>
<dbReference type="CDD" id="cd04458">
    <property type="entry name" value="CSP_CDS"/>
    <property type="match status" value="1"/>
</dbReference>
<dbReference type="HOGENOM" id="CLU_117621_0_0_6"/>
<name>A0A0C5VM59_9GAMM</name>
<dbReference type="KEGG" id="gsn:YC6258_03360"/>
<dbReference type="SMART" id="SM00357">
    <property type="entry name" value="CSP"/>
    <property type="match status" value="1"/>
</dbReference>
<evidence type="ECO:0000313" key="3">
    <source>
        <dbReference type="Proteomes" id="UP000032266"/>
    </source>
</evidence>
<dbReference type="PANTHER" id="PTHR46565:SF20">
    <property type="entry name" value="COLD SHOCK DOMAIN-CONTAINING PROTEIN 4"/>
    <property type="match status" value="1"/>
</dbReference>
<dbReference type="PATRIC" id="fig|1445510.3.peg.3321"/>
<dbReference type="STRING" id="1445510.YC6258_03360"/>
<keyword evidence="3" id="KW-1185">Reference proteome</keyword>
<accession>A0A0C5VM59</accession>
<dbReference type="RefSeq" id="WP_044617711.1">
    <property type="nucleotide sequence ID" value="NZ_CP007142.1"/>
</dbReference>
<dbReference type="GO" id="GO:0003676">
    <property type="term" value="F:nucleic acid binding"/>
    <property type="evidence" value="ECO:0007669"/>
    <property type="project" value="InterPro"/>
</dbReference>
<dbReference type="InterPro" id="IPR011129">
    <property type="entry name" value="CSD"/>
</dbReference>
<dbReference type="PANTHER" id="PTHR46565">
    <property type="entry name" value="COLD SHOCK DOMAIN PROTEIN 2"/>
    <property type="match status" value="1"/>
</dbReference>
<dbReference type="PROSITE" id="PS51857">
    <property type="entry name" value="CSD_2"/>
    <property type="match status" value="1"/>
</dbReference>
<dbReference type="Proteomes" id="UP000032266">
    <property type="component" value="Chromosome"/>
</dbReference>
<dbReference type="GO" id="GO:0005829">
    <property type="term" value="C:cytosol"/>
    <property type="evidence" value="ECO:0007669"/>
    <property type="project" value="UniProtKB-ARBA"/>
</dbReference>
<dbReference type="InterPro" id="IPR012340">
    <property type="entry name" value="NA-bd_OB-fold"/>
</dbReference>
<dbReference type="EMBL" id="CP007142">
    <property type="protein sequence ID" value="AJQ95396.1"/>
    <property type="molecule type" value="Genomic_DNA"/>
</dbReference>
<dbReference type="PRINTS" id="PR00050">
    <property type="entry name" value="COLDSHOCK"/>
</dbReference>
<organism evidence="2 3">
    <name type="scientific">Gynuella sunshinyii YC6258</name>
    <dbReference type="NCBI Taxonomy" id="1445510"/>
    <lineage>
        <taxon>Bacteria</taxon>
        <taxon>Pseudomonadati</taxon>
        <taxon>Pseudomonadota</taxon>
        <taxon>Gammaproteobacteria</taxon>
        <taxon>Oceanospirillales</taxon>
        <taxon>Saccharospirillaceae</taxon>
        <taxon>Gynuella</taxon>
    </lineage>
</organism>
<dbReference type="InterPro" id="IPR002059">
    <property type="entry name" value="CSP_DNA-bd"/>
</dbReference>
<evidence type="ECO:0000313" key="2">
    <source>
        <dbReference type="EMBL" id="AJQ95396.1"/>
    </source>
</evidence>
<gene>
    <name evidence="2" type="ORF">YC6258_03360</name>
</gene>